<dbReference type="InterPro" id="IPR008964">
    <property type="entry name" value="Invasin/intimin_cell_adhesion"/>
</dbReference>
<organism evidence="2 3">
    <name type="scientific">Mucilaginibacter gynuensis</name>
    <dbReference type="NCBI Taxonomy" id="1302236"/>
    <lineage>
        <taxon>Bacteria</taxon>
        <taxon>Pseudomonadati</taxon>
        <taxon>Bacteroidota</taxon>
        <taxon>Sphingobacteriia</taxon>
        <taxon>Sphingobacteriales</taxon>
        <taxon>Sphingobacteriaceae</taxon>
        <taxon>Mucilaginibacter</taxon>
    </lineage>
</organism>
<dbReference type="Proteomes" id="UP001500582">
    <property type="component" value="Unassembled WGS sequence"/>
</dbReference>
<reference evidence="3" key="1">
    <citation type="journal article" date="2019" name="Int. J. Syst. Evol. Microbiol.">
        <title>The Global Catalogue of Microorganisms (GCM) 10K type strain sequencing project: providing services to taxonomists for standard genome sequencing and annotation.</title>
        <authorList>
            <consortium name="The Broad Institute Genomics Platform"/>
            <consortium name="The Broad Institute Genome Sequencing Center for Infectious Disease"/>
            <person name="Wu L."/>
            <person name="Ma J."/>
        </authorList>
    </citation>
    <scope>NUCLEOTIDE SEQUENCE [LARGE SCALE GENOMIC DNA]</scope>
    <source>
        <strain evidence="3">JCM 17705</strain>
    </source>
</reference>
<dbReference type="RefSeq" id="WP_345208993.1">
    <property type="nucleotide sequence ID" value="NZ_BAABFT010000001.1"/>
</dbReference>
<feature type="signal peptide" evidence="1">
    <location>
        <begin position="1"/>
        <end position="23"/>
    </location>
</feature>
<evidence type="ECO:0000313" key="3">
    <source>
        <dbReference type="Proteomes" id="UP001500582"/>
    </source>
</evidence>
<name>A0ABP8FMN3_9SPHI</name>
<keyword evidence="2" id="KW-0675">Receptor</keyword>
<keyword evidence="1" id="KW-0732">Signal</keyword>
<dbReference type="Gene3D" id="2.60.40.10">
    <property type="entry name" value="Immunoglobulins"/>
    <property type="match status" value="1"/>
</dbReference>
<dbReference type="Gene3D" id="2.60.40.1930">
    <property type="match status" value="1"/>
</dbReference>
<proteinExistence type="predicted"/>
<dbReference type="InterPro" id="IPR008969">
    <property type="entry name" value="CarboxyPept-like_regulatory"/>
</dbReference>
<comment type="caution">
    <text evidence="2">The sequence shown here is derived from an EMBL/GenBank/DDBJ whole genome shotgun (WGS) entry which is preliminary data.</text>
</comment>
<protein>
    <submittedName>
        <fullName evidence="2">TonB-dependent receptor plug domain-containing protein</fullName>
    </submittedName>
</protein>
<dbReference type="EMBL" id="BAABFT010000001">
    <property type="protein sequence ID" value="GAA4307323.1"/>
    <property type="molecule type" value="Genomic_DNA"/>
</dbReference>
<accession>A0ABP8FMN3</accession>
<dbReference type="SUPFAM" id="SSF49373">
    <property type="entry name" value="Invasin/intimin cell-adhesion fragments"/>
    <property type="match status" value="1"/>
</dbReference>
<dbReference type="SUPFAM" id="SSF49464">
    <property type="entry name" value="Carboxypeptidase regulatory domain-like"/>
    <property type="match status" value="1"/>
</dbReference>
<evidence type="ECO:0000256" key="1">
    <source>
        <dbReference type="SAM" id="SignalP"/>
    </source>
</evidence>
<evidence type="ECO:0000313" key="2">
    <source>
        <dbReference type="EMBL" id="GAA4307323.1"/>
    </source>
</evidence>
<dbReference type="InterPro" id="IPR013783">
    <property type="entry name" value="Ig-like_fold"/>
</dbReference>
<feature type="chain" id="PRO_5046100914" evidence="1">
    <location>
        <begin position="24"/>
        <end position="907"/>
    </location>
</feature>
<gene>
    <name evidence="2" type="ORF">GCM10023149_00840</name>
</gene>
<sequence>MRALRPLLFALIFSALPFCTLLAQDTVSLTNIIAKTGKYYNDYPVEKVYLHFDKPYYAVSDTVWFKAYVTIDENQFSGLSKIVHIEVLNQDDKLMQAVNLPLKNGVASGNVVLSTDFYKKGNYRFVAHTNYMNNSDAGYFFNKIVAVGNAIDNQVSTNINLKSTVVNKVAKIDAGIYFKDDQGNPLSNRKVNWMVDSDPDVLAKGKGTTDANGMLQINFTNTKNIPLDTTHIATTIEMADRKEVRHVFPLKTVAKSPVIQFFPEGGDLISGLNIRVAFKALRADGLGIDAKGTIVDNTGKVVANFNTTHAGMGFFELNAEEDKTYKANVTFSDGNAAEVDLPTALRSGISLVVDNNDPNLLLFKIQSSPAYLERNKNKIFYVVGQTRGIINYGAQTRLENPVYNARVAKTKFPAGVLQLTLMSSTGRPLSERLVYINHPDSLKLSLKTDKPTYTKRQKVHLTVAANEGGKPVDGEFSLTVVDESKVPYTEDKEITIQTYLLLTSDIAGYIEKPNYYFNATDDKKTKDLDVLMMTQGYRRFEYRGLLRDNKPTINFYPEQGLDITGILRSGTGIPVNKGNVRLLIPDKSYSANAITDAEGRFRFANLNFSDSTKVILSARNNYQSANMVLSVDGQFGIRIPINIYAADEMTNIDSTITPYLKNSKVQYSNSHTLKEVTITQKKIVKVISHRDYPGLSGLSEADHMIRGDQLSACQNLYDCLRGMVVGMTFDQDKFYVSRSYNQGQRVPAQVFLRGMPIDVNDLRGIDPKDVESIEVFVKDDLGTVNRAYQSNGAIVINTKEKPKGQKISLAQLQEMLPKTNEITFMPQGFGIQRTFYSPQYLVAKTLQNTGFDARSTIFWKPDVTINKTGVAAFDFFNADSKGTYRVIVEGLSNGGNIGRKVYRFKVE</sequence>
<keyword evidence="3" id="KW-1185">Reference proteome</keyword>